<reference evidence="3" key="2">
    <citation type="submission" date="2018-02" db="EMBL/GenBank/DDBJ databases">
        <title>Phenotypic and genomic properties of facultatively anaerobic sulfur-reducing natronoarchaea from hypersaline soda lakes.</title>
        <authorList>
            <person name="Sorokin D.Y."/>
            <person name="Kublanov I.V."/>
            <person name="Roman P."/>
            <person name="Sinninghe Damste J.S."/>
            <person name="Golyshin P.N."/>
            <person name="Rojo D."/>
            <person name="Ciordia S."/>
            <person name="Mena M.D.C."/>
            <person name="Ferrer M."/>
            <person name="Messina E."/>
            <person name="Smedile F."/>
            <person name="La Spada G."/>
            <person name="La Cono V."/>
            <person name="Yakimov M.M."/>
        </authorList>
    </citation>
    <scope>NUCLEOTIDE SEQUENCE [LARGE SCALE GENOMIC DNA]</scope>
    <source>
        <strain evidence="3">AArc-Mg</strain>
    </source>
</reference>
<evidence type="ECO:0000313" key="4">
    <source>
        <dbReference type="Proteomes" id="UP000258707"/>
    </source>
</evidence>
<reference evidence="2" key="3">
    <citation type="journal article" date="2019" name="Int. J. Syst. Evol. Microbiol.">
        <title>Natronolimnobius sulfurireducens sp. nov. and Halalkaliarchaeum desulfuricum gen. nov., sp. nov., the first sulfur-respiring alkaliphilic haloarchaea from hypersaline alkaline lakes.</title>
        <authorList>
            <person name="Sorokin D.Y."/>
            <person name="Yakimov M."/>
            <person name="Messina E."/>
            <person name="Merkel A.Y."/>
            <person name="Bale N.J."/>
            <person name="Sinninghe Damste J.S."/>
        </authorList>
    </citation>
    <scope>NUCLEOTIDE SEQUENCE</scope>
    <source>
        <strain evidence="2">AArc-Mg</strain>
        <strain evidence="1">AArc1</strain>
    </source>
</reference>
<accession>A0A346PL91</accession>
<evidence type="ECO:0000313" key="2">
    <source>
        <dbReference type="EMBL" id="AXR80286.1"/>
    </source>
</evidence>
<proteinExistence type="predicted"/>
<dbReference type="Pfam" id="PF23454">
    <property type="entry name" value="Zn_ribbon_Brz"/>
    <property type="match status" value="1"/>
</dbReference>
<name>A0A346PL91_9EURY</name>
<accession>A0A346PAR3</accession>
<keyword evidence="3" id="KW-1185">Reference proteome</keyword>
<dbReference type="KEGG" id="nag:AArcMg_0263"/>
<dbReference type="Proteomes" id="UP000258613">
    <property type="component" value="Chromosome"/>
</dbReference>
<evidence type="ECO:0000313" key="3">
    <source>
        <dbReference type="Proteomes" id="UP000258613"/>
    </source>
</evidence>
<reference evidence="4" key="1">
    <citation type="submission" date="2017-10" db="EMBL/GenBank/DDBJ databases">
        <title>Phenotypic and genomic properties of facultatively anaerobic sulfur-reducing natronoarchaea from hypersaline soda lakes.</title>
        <authorList>
            <person name="Sorokin D.Y."/>
            <person name="Kublanov I.V."/>
            <person name="Roman P."/>
            <person name="Sinninghe Damste J.S."/>
            <person name="Golyshin P.N."/>
            <person name="Rojo D."/>
            <person name="Ciordia S."/>
            <person name="Mena Md.C."/>
            <person name="Ferrer M."/>
            <person name="Messina E."/>
            <person name="Smedile F."/>
            <person name="La Spada G."/>
            <person name="La Cono V."/>
            <person name="Yakimov M.M."/>
        </authorList>
    </citation>
    <scope>NUCLEOTIDE SEQUENCE [LARGE SCALE GENOMIC DNA]</scope>
    <source>
        <strain evidence="4">AArc1</strain>
    </source>
</reference>
<dbReference type="KEGG" id="nan:AArc1_0264"/>
<dbReference type="InterPro" id="IPR053463">
    <property type="entry name" value="Brz_Regulator"/>
</dbReference>
<dbReference type="AlphaFoldDB" id="A0A346PL91"/>
<gene>
    <name evidence="1" type="ORF">AArc1_0264</name>
    <name evidence="2" type="ORF">AArcMg_0263</name>
</gene>
<sequence length="61" mass="6835">MIRVQLQASRDVACPHCAERTTVPISDEDVEVTISPYVAAFGDHTTVTCSSEHTYWVYFCP</sequence>
<evidence type="ECO:0000313" key="1">
    <source>
        <dbReference type="EMBL" id="AXR76608.1"/>
    </source>
</evidence>
<dbReference type="Proteomes" id="UP000258707">
    <property type="component" value="Chromosome"/>
</dbReference>
<protein>
    <submittedName>
        <fullName evidence="1">PIN domain containing protein</fullName>
    </submittedName>
</protein>
<organism evidence="2 3">
    <name type="scientific">Natrarchaeobaculum sulfurireducens</name>
    <dbReference type="NCBI Taxonomy" id="2044521"/>
    <lineage>
        <taxon>Archaea</taxon>
        <taxon>Methanobacteriati</taxon>
        <taxon>Methanobacteriota</taxon>
        <taxon>Stenosarchaea group</taxon>
        <taxon>Halobacteria</taxon>
        <taxon>Halobacteriales</taxon>
        <taxon>Natrialbaceae</taxon>
        <taxon>Natrarchaeobaculum</taxon>
    </lineage>
</organism>
<dbReference type="EMBL" id="CP024047">
    <property type="protein sequence ID" value="AXR76608.1"/>
    <property type="molecule type" value="Genomic_DNA"/>
</dbReference>
<dbReference type="EMBL" id="CP027033">
    <property type="protein sequence ID" value="AXR80286.1"/>
    <property type="molecule type" value="Genomic_DNA"/>
</dbReference>